<dbReference type="EMBL" id="WBUI01000008">
    <property type="protein sequence ID" value="KAB2932615.1"/>
    <property type="molecule type" value="Genomic_DNA"/>
</dbReference>
<comment type="caution">
    <text evidence="2">The sequence shown here is derived from an EMBL/GenBank/DDBJ whole genome shotgun (WGS) entry which is preliminary data.</text>
</comment>
<sequence>MRQSARTDVKKRYCIAITNQKGGEGKTTTAINLSCALAGMGHKTLLADLDPQANSSGIFANPDRLELSLYNVFSGTSTLKEIIVGTEVENLDLAPSKITLAEIESAGVNVDAPYVIRDAFQSVPEYDFIIMDCPPSLSIFTINALVAATHVVIPAQAEKFSIDGMTGLRNTINSIKRRINPDLAIAGALLTQLKPNTVLSKTIMPVISDFFPVFKTSISEGVAIGESHLARKNIFMYAPESRQAKEYLTFTEELIGELEA</sequence>
<dbReference type="CDD" id="cd02042">
    <property type="entry name" value="ParAB_family"/>
    <property type="match status" value="1"/>
</dbReference>
<dbReference type="OrthoDB" id="9815116at2"/>
<evidence type="ECO:0000313" key="2">
    <source>
        <dbReference type="EMBL" id="KAB2932615.1"/>
    </source>
</evidence>
<dbReference type="InterPro" id="IPR025669">
    <property type="entry name" value="AAA_dom"/>
</dbReference>
<proteinExistence type="predicted"/>
<evidence type="ECO:0000313" key="3">
    <source>
        <dbReference type="Proteomes" id="UP000460298"/>
    </source>
</evidence>
<dbReference type="InterPro" id="IPR050678">
    <property type="entry name" value="DNA_Partitioning_ATPase"/>
</dbReference>
<dbReference type="SUPFAM" id="SSF52540">
    <property type="entry name" value="P-loop containing nucleoside triphosphate hydrolases"/>
    <property type="match status" value="1"/>
</dbReference>
<dbReference type="AlphaFoldDB" id="A0A833H1J2"/>
<organism evidence="2 3">
    <name type="scientific">Leptonema illini</name>
    <dbReference type="NCBI Taxonomy" id="183"/>
    <lineage>
        <taxon>Bacteria</taxon>
        <taxon>Pseudomonadati</taxon>
        <taxon>Spirochaetota</taxon>
        <taxon>Spirochaetia</taxon>
        <taxon>Leptospirales</taxon>
        <taxon>Leptospiraceae</taxon>
        <taxon>Leptonema</taxon>
    </lineage>
</organism>
<dbReference type="FunFam" id="3.40.50.300:FF:000285">
    <property type="entry name" value="Sporulation initiation inhibitor Soj"/>
    <property type="match status" value="1"/>
</dbReference>
<reference evidence="2 3" key="1">
    <citation type="submission" date="2019-10" db="EMBL/GenBank/DDBJ databases">
        <title>Extracellular Electron Transfer in a Candidatus Methanoperedens spp. Enrichment Culture.</title>
        <authorList>
            <person name="Berger S."/>
            <person name="Rangel Shaw D."/>
            <person name="Berben T."/>
            <person name="In 'T Zandt M."/>
            <person name="Frank J."/>
            <person name="Reimann J."/>
            <person name="Jetten M.S.M."/>
            <person name="Welte C.U."/>
        </authorList>
    </citation>
    <scope>NUCLEOTIDE SEQUENCE [LARGE SCALE GENOMIC DNA]</scope>
    <source>
        <strain evidence="2">SB12</strain>
    </source>
</reference>
<dbReference type="Gene3D" id="3.40.50.300">
    <property type="entry name" value="P-loop containing nucleotide triphosphate hydrolases"/>
    <property type="match status" value="1"/>
</dbReference>
<dbReference type="InterPro" id="IPR027417">
    <property type="entry name" value="P-loop_NTPase"/>
</dbReference>
<evidence type="ECO:0000259" key="1">
    <source>
        <dbReference type="Pfam" id="PF13614"/>
    </source>
</evidence>
<dbReference type="PANTHER" id="PTHR13696:SF52">
    <property type="entry name" value="PARA FAMILY PROTEIN CT_582"/>
    <property type="match status" value="1"/>
</dbReference>
<protein>
    <submittedName>
        <fullName evidence="2">ParA family protein</fullName>
    </submittedName>
</protein>
<dbReference type="Pfam" id="PF13614">
    <property type="entry name" value="AAA_31"/>
    <property type="match status" value="1"/>
</dbReference>
<accession>A0A833H1J2</accession>
<feature type="domain" description="AAA" evidence="1">
    <location>
        <begin position="14"/>
        <end position="185"/>
    </location>
</feature>
<dbReference type="PANTHER" id="PTHR13696">
    <property type="entry name" value="P-LOOP CONTAINING NUCLEOSIDE TRIPHOSPHATE HYDROLASE"/>
    <property type="match status" value="1"/>
</dbReference>
<name>A0A833H1J2_9LEPT</name>
<gene>
    <name evidence="2" type="ORF">F9K24_09555</name>
</gene>
<dbReference type="Proteomes" id="UP000460298">
    <property type="component" value="Unassembled WGS sequence"/>
</dbReference>